<proteinExistence type="predicted"/>
<name>A0ABP9GM62_9FLAO</name>
<evidence type="ECO:0008006" key="3">
    <source>
        <dbReference type="Google" id="ProtNLM"/>
    </source>
</evidence>
<accession>A0ABP9GM62</accession>
<reference evidence="2" key="1">
    <citation type="journal article" date="2019" name="Int. J. Syst. Evol. Microbiol.">
        <title>The Global Catalogue of Microorganisms (GCM) 10K type strain sequencing project: providing services to taxonomists for standard genome sequencing and annotation.</title>
        <authorList>
            <consortium name="The Broad Institute Genomics Platform"/>
            <consortium name="The Broad Institute Genome Sequencing Center for Infectious Disease"/>
            <person name="Wu L."/>
            <person name="Ma J."/>
        </authorList>
    </citation>
    <scope>NUCLEOTIDE SEQUENCE [LARGE SCALE GENOMIC DNA]</scope>
    <source>
        <strain evidence="2">JCM 18285</strain>
    </source>
</reference>
<protein>
    <recommendedName>
        <fullName evidence="3">YtkA-like domain-containing protein</fullName>
    </recommendedName>
</protein>
<dbReference type="EMBL" id="BAABJJ010000012">
    <property type="protein sequence ID" value="GAA4939345.1"/>
    <property type="molecule type" value="Genomic_DNA"/>
</dbReference>
<sequence>MGGFTLILNIKNKLKMKFRHVLLNLCIAVFAVSCSTDDNNDTPIINEIEGLLKIQEISNATHTIEIFNTAGDFKTGYNNVSIRIKDNATSNYIKNATLSWMPMMQMPTMQHSCPKSEIAKTIGKETVYEGFIIYQMTNTDGSGWSLTVNYAIDGTDYTATDDIVVLQSEKQNTTSFMGSDNNRYIIAMIEPNNPKIAINNLKVGLFKMESMMTFPVVENYTITLDPRMPGMGNHSSPNNTDLSYNDEDYMYYGDLSLTMTGYWVLNLKLINDQDAILKGEDVTETNEKSSLYLELEF</sequence>
<keyword evidence="2" id="KW-1185">Reference proteome</keyword>
<dbReference type="Proteomes" id="UP001501302">
    <property type="component" value="Unassembled WGS sequence"/>
</dbReference>
<evidence type="ECO:0000313" key="1">
    <source>
        <dbReference type="EMBL" id="GAA4939345.1"/>
    </source>
</evidence>
<comment type="caution">
    <text evidence="1">The sequence shown here is derived from an EMBL/GenBank/DDBJ whole genome shotgun (WGS) entry which is preliminary data.</text>
</comment>
<evidence type="ECO:0000313" key="2">
    <source>
        <dbReference type="Proteomes" id="UP001501302"/>
    </source>
</evidence>
<gene>
    <name evidence="1" type="ORF">GCM10023314_10040</name>
</gene>
<organism evidence="1 2">
    <name type="scientific">Algibacter agarivorans</name>
    <dbReference type="NCBI Taxonomy" id="1109741"/>
    <lineage>
        <taxon>Bacteria</taxon>
        <taxon>Pseudomonadati</taxon>
        <taxon>Bacteroidota</taxon>
        <taxon>Flavobacteriia</taxon>
        <taxon>Flavobacteriales</taxon>
        <taxon>Flavobacteriaceae</taxon>
        <taxon>Algibacter</taxon>
    </lineage>
</organism>